<organism evidence="2 3">
    <name type="scientific">Dulcicalothrix desertica PCC 7102</name>
    <dbReference type="NCBI Taxonomy" id="232991"/>
    <lineage>
        <taxon>Bacteria</taxon>
        <taxon>Bacillati</taxon>
        <taxon>Cyanobacteriota</taxon>
        <taxon>Cyanophyceae</taxon>
        <taxon>Nostocales</taxon>
        <taxon>Calotrichaceae</taxon>
        <taxon>Dulcicalothrix</taxon>
    </lineage>
</organism>
<dbReference type="SUPFAM" id="SSF53448">
    <property type="entry name" value="Nucleotide-diphospho-sugar transferases"/>
    <property type="match status" value="1"/>
</dbReference>
<dbReference type="InterPro" id="IPR001173">
    <property type="entry name" value="Glyco_trans_2-like"/>
</dbReference>
<dbReference type="Gene3D" id="3.90.550.10">
    <property type="entry name" value="Spore Coat Polysaccharide Biosynthesis Protein SpsA, Chain A"/>
    <property type="match status" value="1"/>
</dbReference>
<comment type="caution">
    <text evidence="2">The sequence shown here is derived from an EMBL/GenBank/DDBJ whole genome shotgun (WGS) entry which is preliminary data.</text>
</comment>
<dbReference type="EMBL" id="RSCL01000010">
    <property type="protein sequence ID" value="RUT04639.1"/>
    <property type="molecule type" value="Genomic_DNA"/>
</dbReference>
<reference evidence="2" key="2">
    <citation type="journal article" date="2019" name="Genome Biol. Evol.">
        <title>Day and night: Metabolic profiles and evolutionary relationships of six axenic non-marine cyanobacteria.</title>
        <authorList>
            <person name="Will S.E."/>
            <person name="Henke P."/>
            <person name="Boedeker C."/>
            <person name="Huang S."/>
            <person name="Brinkmann H."/>
            <person name="Rohde M."/>
            <person name="Jarek M."/>
            <person name="Friedl T."/>
            <person name="Seufert S."/>
            <person name="Schumacher M."/>
            <person name="Overmann J."/>
            <person name="Neumann-Schaal M."/>
            <person name="Petersen J."/>
        </authorList>
    </citation>
    <scope>NUCLEOTIDE SEQUENCE [LARGE SCALE GENOMIC DNA]</scope>
    <source>
        <strain evidence="2">PCC 7102</strain>
    </source>
</reference>
<feature type="domain" description="Glycosyltransferase 2-like" evidence="1">
    <location>
        <begin position="10"/>
        <end position="177"/>
    </location>
</feature>
<evidence type="ECO:0000259" key="1">
    <source>
        <dbReference type="Pfam" id="PF00535"/>
    </source>
</evidence>
<dbReference type="Proteomes" id="UP000271624">
    <property type="component" value="Unassembled WGS sequence"/>
</dbReference>
<dbReference type="InterPro" id="IPR050256">
    <property type="entry name" value="Glycosyltransferase_2"/>
</dbReference>
<dbReference type="GO" id="GO:0016740">
    <property type="term" value="F:transferase activity"/>
    <property type="evidence" value="ECO:0007669"/>
    <property type="project" value="UniProtKB-KW"/>
</dbReference>
<evidence type="ECO:0000313" key="3">
    <source>
        <dbReference type="Proteomes" id="UP000271624"/>
    </source>
</evidence>
<name>A0A433VF34_9CYAN</name>
<proteinExistence type="predicted"/>
<evidence type="ECO:0000313" key="2">
    <source>
        <dbReference type="EMBL" id="RUT04639.1"/>
    </source>
</evidence>
<dbReference type="AlphaFoldDB" id="A0A433VF34"/>
<sequence length="261" mass="29611">MNNSDYELISIIIPCYNESEGIPALKQELLPVLSKLRERKNVEVICVNDGSTDDTYLQLEKHLGEHVQIINHPKNAGLSAAIKTGLTSAKGQIICTIDSDCTYHPKYLIDLLDLMYPDVDVVTASPYHPRGRVKNVPGWRLFLSKGLSNLYRIVLPQRLYTYTSMFRAYRREVLEEIPITYPGFLGLVEVIAEAMLCGYRVVELPTELSNRVYGRSKLRVVKVILSHLNYIKKLTIRRLLPTASSQTIKPLPTSAKKAIRR</sequence>
<accession>A0A433VF34</accession>
<keyword evidence="2" id="KW-0808">Transferase</keyword>
<dbReference type="Pfam" id="PF00535">
    <property type="entry name" value="Glycos_transf_2"/>
    <property type="match status" value="1"/>
</dbReference>
<dbReference type="PANTHER" id="PTHR48090">
    <property type="entry name" value="UNDECAPRENYL-PHOSPHATE 4-DEOXY-4-FORMAMIDO-L-ARABINOSE TRANSFERASE-RELATED"/>
    <property type="match status" value="1"/>
</dbReference>
<keyword evidence="3" id="KW-1185">Reference proteome</keyword>
<dbReference type="PANTHER" id="PTHR48090:SF7">
    <property type="entry name" value="RFBJ PROTEIN"/>
    <property type="match status" value="1"/>
</dbReference>
<dbReference type="InterPro" id="IPR029044">
    <property type="entry name" value="Nucleotide-diphossugar_trans"/>
</dbReference>
<gene>
    <name evidence="2" type="ORF">DSM106972_042080</name>
</gene>
<dbReference type="CDD" id="cd04179">
    <property type="entry name" value="DPM_DPG-synthase_like"/>
    <property type="match status" value="1"/>
</dbReference>
<dbReference type="RefSeq" id="WP_233787398.1">
    <property type="nucleotide sequence ID" value="NZ_RSCL01000010.1"/>
</dbReference>
<reference evidence="2" key="1">
    <citation type="submission" date="2018-12" db="EMBL/GenBank/DDBJ databases">
        <authorList>
            <person name="Will S."/>
            <person name="Neumann-Schaal M."/>
            <person name="Henke P."/>
        </authorList>
    </citation>
    <scope>NUCLEOTIDE SEQUENCE</scope>
    <source>
        <strain evidence="2">PCC 7102</strain>
    </source>
</reference>
<protein>
    <submittedName>
        <fullName evidence="2">Glycosyl transferase</fullName>
    </submittedName>
</protein>